<comment type="caution">
    <text evidence="3">The sequence shown here is derived from an EMBL/GenBank/DDBJ whole genome shotgun (WGS) entry which is preliminary data.</text>
</comment>
<dbReference type="Proteomes" id="UP001521074">
    <property type="component" value="Unassembled WGS sequence"/>
</dbReference>
<dbReference type="GO" id="GO:0016746">
    <property type="term" value="F:acyltransferase activity"/>
    <property type="evidence" value="ECO:0007669"/>
    <property type="project" value="UniProtKB-KW"/>
</dbReference>
<dbReference type="InterPro" id="IPR002656">
    <property type="entry name" value="Acyl_transf_3_dom"/>
</dbReference>
<dbReference type="EMBL" id="JAJSOJ010000015">
    <property type="protein sequence ID" value="MCE0743231.1"/>
    <property type="molecule type" value="Genomic_DNA"/>
</dbReference>
<feature type="transmembrane region" description="Helical" evidence="1">
    <location>
        <begin position="237"/>
        <end position="256"/>
    </location>
</feature>
<organism evidence="3 4">
    <name type="scientific">Acetobacter sicerae</name>
    <dbReference type="NCBI Taxonomy" id="85325"/>
    <lineage>
        <taxon>Bacteria</taxon>
        <taxon>Pseudomonadati</taxon>
        <taxon>Pseudomonadota</taxon>
        <taxon>Alphaproteobacteria</taxon>
        <taxon>Acetobacterales</taxon>
        <taxon>Acetobacteraceae</taxon>
        <taxon>Acetobacter</taxon>
    </lineage>
</organism>
<gene>
    <name evidence="3" type="ORF">LWC05_04905</name>
</gene>
<keyword evidence="4" id="KW-1185">Reference proteome</keyword>
<dbReference type="RefSeq" id="WP_232876847.1">
    <property type="nucleotide sequence ID" value="NZ_JAJSOJ010000015.1"/>
</dbReference>
<proteinExistence type="predicted"/>
<keyword evidence="1" id="KW-0472">Membrane</keyword>
<dbReference type="PANTHER" id="PTHR37312">
    <property type="entry name" value="MEMBRANE-BOUND ACYLTRANSFERASE YKRP-RELATED"/>
    <property type="match status" value="1"/>
</dbReference>
<evidence type="ECO:0000313" key="4">
    <source>
        <dbReference type="Proteomes" id="UP001521074"/>
    </source>
</evidence>
<feature type="transmembrane region" description="Helical" evidence="1">
    <location>
        <begin position="268"/>
        <end position="289"/>
    </location>
</feature>
<feature type="transmembrane region" description="Helical" evidence="1">
    <location>
        <begin position="175"/>
        <end position="194"/>
    </location>
</feature>
<feature type="domain" description="Acyltransferase 3" evidence="2">
    <location>
        <begin position="10"/>
        <end position="320"/>
    </location>
</feature>
<dbReference type="InterPro" id="IPR052734">
    <property type="entry name" value="Nod_factor_acetyltransferase"/>
</dbReference>
<feature type="transmembrane region" description="Helical" evidence="1">
    <location>
        <begin position="119"/>
        <end position="139"/>
    </location>
</feature>
<keyword evidence="1" id="KW-0812">Transmembrane</keyword>
<evidence type="ECO:0000256" key="1">
    <source>
        <dbReference type="SAM" id="Phobius"/>
    </source>
</evidence>
<dbReference type="PANTHER" id="PTHR37312:SF1">
    <property type="entry name" value="MEMBRANE-BOUND ACYLTRANSFERASE YKRP-RELATED"/>
    <property type="match status" value="1"/>
</dbReference>
<feature type="transmembrane region" description="Helical" evidence="1">
    <location>
        <begin position="48"/>
        <end position="67"/>
    </location>
</feature>
<evidence type="ECO:0000259" key="2">
    <source>
        <dbReference type="Pfam" id="PF01757"/>
    </source>
</evidence>
<feature type="transmembrane region" description="Helical" evidence="1">
    <location>
        <begin position="12"/>
        <end position="28"/>
    </location>
</feature>
<feature type="transmembrane region" description="Helical" evidence="1">
    <location>
        <begin position="301"/>
        <end position="323"/>
    </location>
</feature>
<evidence type="ECO:0000313" key="3">
    <source>
        <dbReference type="EMBL" id="MCE0743231.1"/>
    </source>
</evidence>
<name>A0ABS8VSW3_9PROT</name>
<feature type="transmembrane region" description="Helical" evidence="1">
    <location>
        <begin position="151"/>
        <end position="169"/>
    </location>
</feature>
<keyword evidence="3" id="KW-0808">Transferase</keyword>
<keyword evidence="3" id="KW-0012">Acyltransferase</keyword>
<dbReference type="Pfam" id="PF01757">
    <property type="entry name" value="Acyl_transf_3"/>
    <property type="match status" value="1"/>
</dbReference>
<protein>
    <submittedName>
        <fullName evidence="3">Acyltransferase family protein</fullName>
    </submittedName>
</protein>
<reference evidence="3 4" key="1">
    <citation type="submission" date="2021-12" db="EMBL/GenBank/DDBJ databases">
        <title>Genome sequence of Acetobacter sicerae DmPark20a_162.</title>
        <authorList>
            <person name="Chaston J.M."/>
        </authorList>
    </citation>
    <scope>NUCLEOTIDE SEQUENCE [LARGE SCALE GENOMIC DNA]</scope>
    <source>
        <strain evidence="3 4">DmPark20a_162</strain>
    </source>
</reference>
<feature type="transmembrane region" description="Helical" evidence="1">
    <location>
        <begin position="87"/>
        <end position="107"/>
    </location>
</feature>
<sequence length="335" mass="36953">MTSTHAGRDISVDIIRGIAIILVVLGHANRGQMETMAIAPASLQFLDFVVYAVHMPVFFFVSGYFTFVSLSKRKESIFLRSRISNIVWPYCLWSVIYCFVGHVMSSLTQVHHMVAWRQILLIGWQPISVLWFLYALFFMQIGAVLLWRRPVAILALSLVVDLAVAFVPSGMLPSIVVDIIVQAPFFYIGLLLAERGLPALPTVRQAGLWGTGILAVYGGLAYAMFEAHVGRPVQFVMLPVAFLGLLGLAFLSRAILRMHSLSFIASGLARLGQASLAIYLLHILVLALVPRMLHQMHVNTAAPALICGTLVGVAGSYALYLGLEKIRIARFFALR</sequence>
<keyword evidence="1" id="KW-1133">Transmembrane helix</keyword>
<feature type="transmembrane region" description="Helical" evidence="1">
    <location>
        <begin position="206"/>
        <end position="225"/>
    </location>
</feature>
<accession>A0ABS8VSW3</accession>